<proteinExistence type="predicted"/>
<dbReference type="Proteomes" id="UP001501057">
    <property type="component" value="Unassembled WGS sequence"/>
</dbReference>
<organism evidence="2 3">
    <name type="scientific">Aeromicrobium alkaliterrae</name>
    <dbReference type="NCBI Taxonomy" id="302168"/>
    <lineage>
        <taxon>Bacteria</taxon>
        <taxon>Bacillati</taxon>
        <taxon>Actinomycetota</taxon>
        <taxon>Actinomycetes</taxon>
        <taxon>Propionibacteriales</taxon>
        <taxon>Nocardioidaceae</taxon>
        <taxon>Aeromicrobium</taxon>
    </lineage>
</organism>
<protein>
    <submittedName>
        <fullName evidence="2">Uncharacterized protein</fullName>
    </submittedName>
</protein>
<keyword evidence="1" id="KW-1133">Transmembrane helix</keyword>
<accession>A0ABN2JVP5</accession>
<evidence type="ECO:0000313" key="3">
    <source>
        <dbReference type="Proteomes" id="UP001501057"/>
    </source>
</evidence>
<comment type="caution">
    <text evidence="2">The sequence shown here is derived from an EMBL/GenBank/DDBJ whole genome shotgun (WGS) entry which is preliminary data.</text>
</comment>
<keyword evidence="3" id="KW-1185">Reference proteome</keyword>
<keyword evidence="1" id="KW-0812">Transmembrane</keyword>
<dbReference type="EMBL" id="BAAAME010000004">
    <property type="protein sequence ID" value="GAA1740072.1"/>
    <property type="molecule type" value="Genomic_DNA"/>
</dbReference>
<evidence type="ECO:0000313" key="2">
    <source>
        <dbReference type="EMBL" id="GAA1740072.1"/>
    </source>
</evidence>
<sequence>MQEYLAAGPPLLLTLSVVLGAVTVSAVLVHVVRQDRRTEQWEREVLERALEPDEDDTTKDDEERS</sequence>
<keyword evidence="1" id="KW-0472">Membrane</keyword>
<dbReference type="RefSeq" id="WP_344200908.1">
    <property type="nucleotide sequence ID" value="NZ_BAAAME010000004.1"/>
</dbReference>
<reference evidence="2 3" key="1">
    <citation type="journal article" date="2019" name="Int. J. Syst. Evol. Microbiol.">
        <title>The Global Catalogue of Microorganisms (GCM) 10K type strain sequencing project: providing services to taxonomists for standard genome sequencing and annotation.</title>
        <authorList>
            <consortium name="The Broad Institute Genomics Platform"/>
            <consortium name="The Broad Institute Genome Sequencing Center for Infectious Disease"/>
            <person name="Wu L."/>
            <person name="Ma J."/>
        </authorList>
    </citation>
    <scope>NUCLEOTIDE SEQUENCE [LARGE SCALE GENOMIC DNA]</scope>
    <source>
        <strain evidence="2 3">JCM 13518</strain>
    </source>
</reference>
<name>A0ABN2JVP5_9ACTN</name>
<gene>
    <name evidence="2" type="ORF">GCM10009710_20440</name>
</gene>
<feature type="transmembrane region" description="Helical" evidence="1">
    <location>
        <begin position="12"/>
        <end position="32"/>
    </location>
</feature>
<evidence type="ECO:0000256" key="1">
    <source>
        <dbReference type="SAM" id="Phobius"/>
    </source>
</evidence>